<feature type="domain" description="DNA replication/recombination mediator RecO N-terminal" evidence="8">
    <location>
        <begin position="6"/>
        <end position="78"/>
    </location>
</feature>
<dbReference type="SUPFAM" id="SSF50249">
    <property type="entry name" value="Nucleic acid-binding proteins"/>
    <property type="match status" value="1"/>
</dbReference>
<dbReference type="InterPro" id="IPR037278">
    <property type="entry name" value="ARFGAP/RecO"/>
</dbReference>
<dbReference type="Gene3D" id="1.20.1440.120">
    <property type="entry name" value="Recombination protein O, C-terminal domain"/>
    <property type="match status" value="1"/>
</dbReference>
<dbReference type="Gene3D" id="2.40.50.140">
    <property type="entry name" value="Nucleic acid-binding proteins"/>
    <property type="match status" value="1"/>
</dbReference>
<dbReference type="PANTHER" id="PTHR33991:SF1">
    <property type="entry name" value="DNA REPAIR PROTEIN RECO"/>
    <property type="match status" value="1"/>
</dbReference>
<name>A0A5C8P230_9BURK</name>
<comment type="function">
    <text evidence="7">Involved in DNA repair and RecF pathway recombination.</text>
</comment>
<evidence type="ECO:0000256" key="6">
    <source>
        <dbReference type="ARBA" id="ARBA00033409"/>
    </source>
</evidence>
<dbReference type="HAMAP" id="MF_00201">
    <property type="entry name" value="RecO"/>
    <property type="match status" value="1"/>
</dbReference>
<dbReference type="Pfam" id="PF02565">
    <property type="entry name" value="RecO_C"/>
    <property type="match status" value="1"/>
</dbReference>
<dbReference type="GO" id="GO:0006302">
    <property type="term" value="P:double-strand break repair"/>
    <property type="evidence" value="ECO:0007669"/>
    <property type="project" value="TreeGrafter"/>
</dbReference>
<dbReference type="OrthoDB" id="9804792at2"/>
<dbReference type="RefSeq" id="WP_147703619.1">
    <property type="nucleotide sequence ID" value="NZ_VDUY01000002.1"/>
</dbReference>
<evidence type="ECO:0000256" key="2">
    <source>
        <dbReference type="ARBA" id="ARBA00021310"/>
    </source>
</evidence>
<evidence type="ECO:0000256" key="3">
    <source>
        <dbReference type="ARBA" id="ARBA00022763"/>
    </source>
</evidence>
<evidence type="ECO:0000256" key="1">
    <source>
        <dbReference type="ARBA" id="ARBA00007452"/>
    </source>
</evidence>
<evidence type="ECO:0000256" key="7">
    <source>
        <dbReference type="HAMAP-Rule" id="MF_00201"/>
    </source>
</evidence>
<evidence type="ECO:0000313" key="9">
    <source>
        <dbReference type="EMBL" id="TXL67337.1"/>
    </source>
</evidence>
<comment type="caution">
    <text evidence="9">The sequence shown here is derived from an EMBL/GenBank/DDBJ whole genome shotgun (WGS) entry which is preliminary data.</text>
</comment>
<evidence type="ECO:0000256" key="5">
    <source>
        <dbReference type="ARBA" id="ARBA00023204"/>
    </source>
</evidence>
<reference evidence="9 10" key="1">
    <citation type="submission" date="2019-06" db="EMBL/GenBank/DDBJ databases">
        <title>Quisquiliibacterium sp. nov., isolated from a maize field.</title>
        <authorList>
            <person name="Lin S.-Y."/>
            <person name="Tsai C.-F."/>
            <person name="Young C.-C."/>
        </authorList>
    </citation>
    <scope>NUCLEOTIDE SEQUENCE [LARGE SCALE GENOMIC DNA]</scope>
    <source>
        <strain evidence="9 10">CC-CFT501</strain>
    </source>
</reference>
<evidence type="ECO:0000256" key="4">
    <source>
        <dbReference type="ARBA" id="ARBA00023172"/>
    </source>
</evidence>
<dbReference type="GO" id="GO:0006310">
    <property type="term" value="P:DNA recombination"/>
    <property type="evidence" value="ECO:0007669"/>
    <property type="project" value="UniProtKB-UniRule"/>
</dbReference>
<keyword evidence="5 7" id="KW-0234">DNA repair</keyword>
<dbReference type="InterPro" id="IPR012340">
    <property type="entry name" value="NA-bd_OB-fold"/>
</dbReference>
<dbReference type="InterPro" id="IPR003717">
    <property type="entry name" value="RecO"/>
</dbReference>
<evidence type="ECO:0000313" key="10">
    <source>
        <dbReference type="Proteomes" id="UP000321548"/>
    </source>
</evidence>
<protein>
    <recommendedName>
        <fullName evidence="2 7">DNA repair protein RecO</fullName>
    </recommendedName>
    <alternativeName>
        <fullName evidence="6 7">Recombination protein O</fullName>
    </alternativeName>
</protein>
<sequence>MATSRTSAPAFLLHSTPYRETSLVVDLFTREHGRIAAVAKGAKRPRSALRAVLLQFQPLLATWAGARELRTLTGAEWTGGLPAPQGDALLCAFYLNELLMRLLPREDAHPALYDAYEQALRELSEGSAPADETLRRFEWLLLRETGYAPDLERDAADRPIDDRGLYRWSPGGGFVAAEPGEASAVAGSTLRELAGGRFGSAAARQQAKYLMRAILAHHLDGAPLNTRQILIDLHKL</sequence>
<dbReference type="SUPFAM" id="SSF57863">
    <property type="entry name" value="ArfGap/RecO-like zinc finger"/>
    <property type="match status" value="1"/>
</dbReference>
<organism evidence="9 10">
    <name type="scientific">Zeimonas arvi</name>
    <dbReference type="NCBI Taxonomy" id="2498847"/>
    <lineage>
        <taxon>Bacteria</taxon>
        <taxon>Pseudomonadati</taxon>
        <taxon>Pseudomonadota</taxon>
        <taxon>Betaproteobacteria</taxon>
        <taxon>Burkholderiales</taxon>
        <taxon>Burkholderiaceae</taxon>
        <taxon>Zeimonas</taxon>
    </lineage>
</organism>
<keyword evidence="10" id="KW-1185">Reference proteome</keyword>
<keyword evidence="4 7" id="KW-0233">DNA recombination</keyword>
<dbReference type="Pfam" id="PF11967">
    <property type="entry name" value="RecO_N"/>
    <property type="match status" value="1"/>
</dbReference>
<dbReference type="GO" id="GO:0043590">
    <property type="term" value="C:bacterial nucleoid"/>
    <property type="evidence" value="ECO:0007669"/>
    <property type="project" value="TreeGrafter"/>
</dbReference>
<dbReference type="EMBL" id="VDUY01000002">
    <property type="protein sequence ID" value="TXL67337.1"/>
    <property type="molecule type" value="Genomic_DNA"/>
</dbReference>
<dbReference type="InterPro" id="IPR042242">
    <property type="entry name" value="RecO_C"/>
</dbReference>
<dbReference type="AlphaFoldDB" id="A0A5C8P230"/>
<accession>A0A5C8P230</accession>
<proteinExistence type="inferred from homology"/>
<dbReference type="Proteomes" id="UP000321548">
    <property type="component" value="Unassembled WGS sequence"/>
</dbReference>
<evidence type="ECO:0000259" key="8">
    <source>
        <dbReference type="Pfam" id="PF11967"/>
    </source>
</evidence>
<comment type="similarity">
    <text evidence="1 7">Belongs to the RecO family.</text>
</comment>
<dbReference type="InterPro" id="IPR022572">
    <property type="entry name" value="DNA_rep/recomb_RecO_N"/>
</dbReference>
<keyword evidence="3 7" id="KW-0227">DNA damage</keyword>
<dbReference type="PANTHER" id="PTHR33991">
    <property type="entry name" value="DNA REPAIR PROTEIN RECO"/>
    <property type="match status" value="1"/>
</dbReference>
<dbReference type="NCBIfam" id="TIGR00613">
    <property type="entry name" value="reco"/>
    <property type="match status" value="1"/>
</dbReference>
<gene>
    <name evidence="7 9" type="primary">recO</name>
    <name evidence="9" type="ORF">FHP08_06975</name>
</gene>